<keyword evidence="1" id="KW-0645">Protease</keyword>
<organism evidence="5 6">
    <name type="scientific">Chryseobacterium tructae</name>
    <dbReference type="NCBI Taxonomy" id="1037380"/>
    <lineage>
        <taxon>Bacteria</taxon>
        <taxon>Pseudomonadati</taxon>
        <taxon>Bacteroidota</taxon>
        <taxon>Flavobacteriia</taxon>
        <taxon>Flavobacteriales</taxon>
        <taxon>Weeksellaceae</taxon>
        <taxon>Chryseobacterium group</taxon>
        <taxon>Chryseobacterium</taxon>
    </lineage>
</organism>
<dbReference type="Pfam" id="PF13583">
    <property type="entry name" value="Reprolysin_4"/>
    <property type="match status" value="1"/>
</dbReference>
<dbReference type="Pfam" id="PF18962">
    <property type="entry name" value="Por_Secre_tail"/>
    <property type="match status" value="1"/>
</dbReference>
<dbReference type="InterPro" id="IPR013783">
    <property type="entry name" value="Ig-like_fold"/>
</dbReference>
<dbReference type="InterPro" id="IPR024079">
    <property type="entry name" value="MetalloPept_cat_dom_sf"/>
</dbReference>
<feature type="domain" description="P/Homo B" evidence="4">
    <location>
        <begin position="654"/>
        <end position="811"/>
    </location>
</feature>
<comment type="caution">
    <text evidence="5">The sequence shown here is derived from an EMBL/GenBank/DDBJ whole genome shotgun (WGS) entry which is preliminary data.</text>
</comment>
<dbReference type="InterPro" id="IPR008979">
    <property type="entry name" value="Galactose-bd-like_sf"/>
</dbReference>
<dbReference type="PROSITE" id="PS51829">
    <property type="entry name" value="P_HOMO_B"/>
    <property type="match status" value="1"/>
</dbReference>
<dbReference type="RefSeq" id="WP_290300157.1">
    <property type="nucleotide sequence ID" value="NZ_JAUFQR010000001.1"/>
</dbReference>
<evidence type="ECO:0000313" key="5">
    <source>
        <dbReference type="EMBL" id="MFC3758359.1"/>
    </source>
</evidence>
<evidence type="ECO:0000313" key="6">
    <source>
        <dbReference type="Proteomes" id="UP001595735"/>
    </source>
</evidence>
<dbReference type="SUPFAM" id="SSF49785">
    <property type="entry name" value="Galactose-binding domain-like"/>
    <property type="match status" value="1"/>
</dbReference>
<keyword evidence="2" id="KW-0732">Signal</keyword>
<dbReference type="NCBIfam" id="TIGR04183">
    <property type="entry name" value="Por_Secre_tail"/>
    <property type="match status" value="1"/>
</dbReference>
<evidence type="ECO:0000256" key="3">
    <source>
        <dbReference type="ARBA" id="ARBA00022801"/>
    </source>
</evidence>
<dbReference type="Proteomes" id="UP001595735">
    <property type="component" value="Unassembled WGS sequence"/>
</dbReference>
<dbReference type="SUPFAM" id="SSF55486">
    <property type="entry name" value="Metalloproteases ('zincins'), catalytic domain"/>
    <property type="match status" value="1"/>
</dbReference>
<accession>A0ABV7Y0F5</accession>
<proteinExistence type="predicted"/>
<name>A0ABV7Y0F5_9FLAO</name>
<gene>
    <name evidence="5" type="ORF">ACFONJ_20455</name>
</gene>
<dbReference type="Gene3D" id="2.60.120.260">
    <property type="entry name" value="Galactose-binding domain-like"/>
    <property type="match status" value="1"/>
</dbReference>
<dbReference type="Gene3D" id="3.40.390.10">
    <property type="entry name" value="Collagenase (Catalytic Domain)"/>
    <property type="match status" value="1"/>
</dbReference>
<dbReference type="EMBL" id="JBHRYO010000002">
    <property type="protein sequence ID" value="MFC3758359.1"/>
    <property type="molecule type" value="Genomic_DNA"/>
</dbReference>
<sequence>MKHYFLIFALMIPFFGFSQWTRTELRAQKVKKSQEKLEYSGLYSLNTDQLRQLLKNAPARFSSPKGTVISLPTAKGGLEKFQVWEYSNMAPELQKKYPDIKSYVGTALEDPSVYLRFSMSPVGFSSMITRSGITEFIEPYSEDRKVYAVFDSNARRGQEKEPFECSTMDEGIKKTAIEKKNSVANKKTAGFNVFRLAITCTGEYAQYHLNAAGTPANATEAEKKGVVLAAMNASLTRMNAVFEKDLSLHFNLIANNDLVVFLDPATDPFDESDADDTNDYDHIGAYYAISTRINAEDYDMGHLFDKRGANGVAGLGVICGTYKAAGYTSCNFPEGDTFDIDYVAHEMGHQLGANHTFSSYLDGSDTSEVEPGSGTTIMAYTGITGGNTDVQFNSNDYYHTFNVTEIKNTINGVTCGVNTPFATSAPAINAGADYTIPKSTAFVLKGTTSDANNSSYTYTWEQMDAAGSTVVGANSIAYLTKPAGPNFRSLSPINEPIRYFPDFNKVLAGVLTTRWESVSSVARNLNFTLTARNNSVNDPQTGKDEMMVTVNASAGPFQITAPAFGQSLSSGNAFNVTWDVANTNQAPINTANVNIKLSKDGGKTFTIIAANTPNDGNEQVTIPTGSISANAFIMVEAIDNVYYAVSPSFVIDYSVIGENCNTYTYNGDPVAIIDGPGGVGGNPISSPKVSIPLMVNNTGTITKIKVTPTVTHPNVRHVSIGIESPIGSSALVWNRQCNNSSGITASFSDAGSAVACASPVQGETKSFESLALFKGHKAQGEWKLFASDNYLGSAGSITGWSLEVCTQETQSLSTKEASSPLADDIKVYPNPSDGNFFIKSQNIKGEVKVTLFDSSGRLIYSSAYQSQGNNTQELSVNVPKGVYVISISSSKGVYNSKLVIK</sequence>
<dbReference type="Pfam" id="PF01483">
    <property type="entry name" value="P_proprotein"/>
    <property type="match status" value="1"/>
</dbReference>
<keyword evidence="6" id="KW-1185">Reference proteome</keyword>
<keyword evidence="3" id="KW-0378">Hydrolase</keyword>
<reference evidence="6" key="1">
    <citation type="journal article" date="2019" name="Int. J. Syst. Evol. Microbiol.">
        <title>The Global Catalogue of Microorganisms (GCM) 10K type strain sequencing project: providing services to taxonomists for standard genome sequencing and annotation.</title>
        <authorList>
            <consortium name="The Broad Institute Genomics Platform"/>
            <consortium name="The Broad Institute Genome Sequencing Center for Infectious Disease"/>
            <person name="Wu L."/>
            <person name="Ma J."/>
        </authorList>
    </citation>
    <scope>NUCLEOTIDE SEQUENCE [LARGE SCALE GENOMIC DNA]</scope>
    <source>
        <strain evidence="6">CECT 7798</strain>
    </source>
</reference>
<evidence type="ECO:0000256" key="2">
    <source>
        <dbReference type="ARBA" id="ARBA00022729"/>
    </source>
</evidence>
<dbReference type="InterPro" id="IPR026444">
    <property type="entry name" value="Secre_tail"/>
</dbReference>
<evidence type="ECO:0000256" key="1">
    <source>
        <dbReference type="ARBA" id="ARBA00022670"/>
    </source>
</evidence>
<protein>
    <submittedName>
        <fullName evidence="5">Reprolysin-like metallopeptidase</fullName>
    </submittedName>
</protein>
<dbReference type="Gene3D" id="2.60.40.10">
    <property type="entry name" value="Immunoglobulins"/>
    <property type="match status" value="1"/>
</dbReference>
<dbReference type="InterPro" id="IPR002884">
    <property type="entry name" value="P_dom"/>
</dbReference>
<evidence type="ECO:0000259" key="4">
    <source>
        <dbReference type="PROSITE" id="PS51829"/>
    </source>
</evidence>